<feature type="compositionally biased region" description="Basic and acidic residues" evidence="2">
    <location>
        <begin position="871"/>
        <end position="887"/>
    </location>
</feature>
<feature type="compositionally biased region" description="Low complexity" evidence="2">
    <location>
        <begin position="498"/>
        <end position="507"/>
    </location>
</feature>
<protein>
    <submittedName>
        <fullName evidence="4">RhoGAP group protein</fullName>
    </submittedName>
</protein>
<sequence length="1465" mass="161989">MQNHHYETDHASVPSVGTRSTPKSYLPRRVPNKGQTDEASSTWHASIPQSATAGQLPDPGGPMSMNSKIEEALSESTTDLLASMDSTYFRPMTIVLHQEKHRLVRTEEDALQLVHSAKRDVLKDEDLQSLVRLCGKSMFYLPSEYAPSSLILPTCLRATAQYLVQHATETRGVFRIPGSVRVVNALYDYYCTEGDPDQVSSTTRCPSLPVHIKAGVHDVASAFKRLLSGLPGGIFGSLAFFDAMVSIRSQLEGDPEATKTKQTKLRARLIALAIGSVRSQLRRELICAVFGLLCLIGRVAETAPREDEYGRPLPTADLMGYNALGIVFGPLLVGDLLNSYSMRSSSVHLIVSPVSPIPNSKWERRKHRTPEEAMALCLPNMDKVHVANSIAEMLITHWREVVKQMRSLDVLRVVGSGISDHQTPRRASLRASISEPFICRKPPEWQQSGPQTGTFQVSASPVPPSPTPEPRGRGSSGGPRTERLRPALVIPRQRPRSSRSLSRNRLSTPGPVVVLSPTEEEPSGSGASLSKRQSNGSLTYADETPSRHQRHGQHFGSEYVERKQTGSPAKLRTGIPGSQTPQTIRRRGGLSKSSPEGCDTHSLDKFRDRKGNKSQGDAPMSVLDEPMTKIPALRSRGVTAEDSELTPKPSARAPSHDRTSISSGLTDATGTPPDGKTKVKSSGHRLSRFPGWRWRERSEKSSDLVEPIAEPPSPITASSGRSSRQKGRRRLSFHLRRPTTAASMEEPTGQQVFNNSHVSYEQAGGTEQTPKPSVKSHHYSGGPLSHFATLSRATGRIARVERSHEAPSRPTTAHDQSHAKSRARSLASKIPRARRSDRLQTQRSSHESTSRSTTLNKNTAEHTLAFVPSEVQHEEDRINPRHEERASQSRPSTALDHDRITDYNPSPMSHNEDLRPPTTPKRPTSYYSKSFTGSAVRAMAAIFETAAAKDKNQIGSGFLPMPTKMTGNVFSHYTVNALPPQKPLSSPFETPDKGTVHPDGRRDHHQGYVGSPRKRSSRGSHDGVDDEVEAIGNLSAAMGQSSKHLNETTSGQQSHEPHGRFRGTTTLFGEKIPHLHSTQVSEIRRPSSAPTGAPDGMQISRVPMETSPSNTAILGDILEFQAQIRRLQRQLDIKTEENDHLRRKLVSFSAGQCSLPKDVSVRRSASIKLSEHLRQTERECKAWKERAEAAEMRVAILERLLRSKMDGKSYEEERATNSKVKSPSTSQHTFTADVYRSSGTVRDRLRKLGGVLDGCSESEFLEELDEEQKEGEEGTVRCNSVSVWSDGDDGDHEPSGDETESNEDKRYASQEKQSIIQQALMMEEDDSEGVVPEQVLDLLVSDLNGMHPNDPGEEDGHEQPRKADYLELPAFSGCEGWNVHEQDAAGTPLPERLAQCSDISVRRLKACKSYDDKETWEEEEGEATMHTGKRVLEEREIGEEEEKRSRECSRHQFADITEHADMHIE</sequence>
<feature type="compositionally biased region" description="Basic and acidic residues" evidence="2">
    <location>
        <begin position="1"/>
        <end position="10"/>
    </location>
</feature>
<feature type="region of interest" description="Disordered" evidence="2">
    <location>
        <begin position="440"/>
        <end position="786"/>
    </location>
</feature>
<feature type="compositionally biased region" description="Polar residues" evidence="2">
    <location>
        <begin position="660"/>
        <end position="669"/>
    </location>
</feature>
<dbReference type="SUPFAM" id="SSF48350">
    <property type="entry name" value="GTPase activation domain, GAP"/>
    <property type="match status" value="1"/>
</dbReference>
<organism evidence="4 5">
    <name type="scientific">Sordaria brevicollis</name>
    <dbReference type="NCBI Taxonomy" id="83679"/>
    <lineage>
        <taxon>Eukaryota</taxon>
        <taxon>Fungi</taxon>
        <taxon>Dikarya</taxon>
        <taxon>Ascomycota</taxon>
        <taxon>Pezizomycotina</taxon>
        <taxon>Sordariomycetes</taxon>
        <taxon>Sordariomycetidae</taxon>
        <taxon>Sordariales</taxon>
        <taxon>Sordariaceae</taxon>
        <taxon>Sordaria</taxon>
    </lineage>
</organism>
<feature type="compositionally biased region" description="Basic residues" evidence="2">
    <location>
        <begin position="723"/>
        <end position="737"/>
    </location>
</feature>
<keyword evidence="1" id="KW-0175">Coiled coil</keyword>
<accession>A0AAE0UCF0</accession>
<feature type="compositionally biased region" description="Polar residues" evidence="2">
    <location>
        <begin position="445"/>
        <end position="459"/>
    </location>
</feature>
<feature type="coiled-coil region" evidence="1">
    <location>
        <begin position="1173"/>
        <end position="1200"/>
    </location>
</feature>
<feature type="compositionally biased region" description="Basic and acidic residues" evidence="2">
    <location>
        <begin position="1430"/>
        <end position="1465"/>
    </location>
</feature>
<dbReference type="GO" id="GO:0007165">
    <property type="term" value="P:signal transduction"/>
    <property type="evidence" value="ECO:0007669"/>
    <property type="project" value="InterPro"/>
</dbReference>
<feature type="region of interest" description="Disordered" evidence="2">
    <location>
        <begin position="1039"/>
        <end position="1063"/>
    </location>
</feature>
<dbReference type="CDD" id="cd00159">
    <property type="entry name" value="RhoGAP"/>
    <property type="match status" value="1"/>
</dbReference>
<reference evidence="4" key="1">
    <citation type="journal article" date="2023" name="Mol. Phylogenet. Evol.">
        <title>Genome-scale phylogeny and comparative genomics of the fungal order Sordariales.</title>
        <authorList>
            <person name="Hensen N."/>
            <person name="Bonometti L."/>
            <person name="Westerberg I."/>
            <person name="Brannstrom I.O."/>
            <person name="Guillou S."/>
            <person name="Cros-Aarteil S."/>
            <person name="Calhoun S."/>
            <person name="Haridas S."/>
            <person name="Kuo A."/>
            <person name="Mondo S."/>
            <person name="Pangilinan J."/>
            <person name="Riley R."/>
            <person name="LaButti K."/>
            <person name="Andreopoulos B."/>
            <person name="Lipzen A."/>
            <person name="Chen C."/>
            <person name="Yan M."/>
            <person name="Daum C."/>
            <person name="Ng V."/>
            <person name="Clum A."/>
            <person name="Steindorff A."/>
            <person name="Ohm R.A."/>
            <person name="Martin F."/>
            <person name="Silar P."/>
            <person name="Natvig D.O."/>
            <person name="Lalanne C."/>
            <person name="Gautier V."/>
            <person name="Ament-Velasquez S.L."/>
            <person name="Kruys A."/>
            <person name="Hutchinson M.I."/>
            <person name="Powell A.J."/>
            <person name="Barry K."/>
            <person name="Miller A.N."/>
            <person name="Grigoriev I.V."/>
            <person name="Debuchy R."/>
            <person name="Gladieux P."/>
            <person name="Hiltunen Thoren M."/>
            <person name="Johannesson H."/>
        </authorList>
    </citation>
    <scope>NUCLEOTIDE SEQUENCE</scope>
    <source>
        <strain evidence="4">FGSC 1904</strain>
    </source>
</reference>
<feature type="region of interest" description="Disordered" evidence="2">
    <location>
        <begin position="978"/>
        <end position="1025"/>
    </location>
</feature>
<comment type="caution">
    <text evidence="4">The sequence shown here is derived from an EMBL/GenBank/DDBJ whole genome shotgun (WGS) entry which is preliminary data.</text>
</comment>
<feature type="compositionally biased region" description="Polar residues" evidence="2">
    <location>
        <begin position="748"/>
        <end position="771"/>
    </location>
</feature>
<evidence type="ECO:0000259" key="3">
    <source>
        <dbReference type="PROSITE" id="PS50238"/>
    </source>
</evidence>
<dbReference type="Proteomes" id="UP001281003">
    <property type="component" value="Unassembled WGS sequence"/>
</dbReference>
<dbReference type="PROSITE" id="PS50238">
    <property type="entry name" value="RHOGAP"/>
    <property type="match status" value="1"/>
</dbReference>
<feature type="region of interest" description="Disordered" evidence="2">
    <location>
        <begin position="1262"/>
        <end position="1312"/>
    </location>
</feature>
<feature type="region of interest" description="Disordered" evidence="2">
    <location>
        <begin position="800"/>
        <end position="926"/>
    </location>
</feature>
<evidence type="ECO:0000313" key="4">
    <source>
        <dbReference type="EMBL" id="KAK3398978.1"/>
    </source>
</evidence>
<dbReference type="EMBL" id="JAUTDP010000005">
    <property type="protein sequence ID" value="KAK3398978.1"/>
    <property type="molecule type" value="Genomic_DNA"/>
</dbReference>
<feature type="compositionally biased region" description="Basic and acidic residues" evidence="2">
    <location>
        <begin position="1207"/>
        <end position="1216"/>
    </location>
</feature>
<feature type="compositionally biased region" description="Polar residues" evidence="2">
    <location>
        <begin position="1217"/>
        <end position="1230"/>
    </location>
</feature>
<feature type="compositionally biased region" description="Polar residues" evidence="2">
    <location>
        <begin position="1039"/>
        <end position="1054"/>
    </location>
</feature>
<evidence type="ECO:0000256" key="1">
    <source>
        <dbReference type="SAM" id="Coils"/>
    </source>
</evidence>
<reference evidence="4" key="2">
    <citation type="submission" date="2023-07" db="EMBL/GenBank/DDBJ databases">
        <authorList>
            <consortium name="Lawrence Berkeley National Laboratory"/>
            <person name="Haridas S."/>
            <person name="Hensen N."/>
            <person name="Bonometti L."/>
            <person name="Westerberg I."/>
            <person name="Brannstrom I.O."/>
            <person name="Guillou S."/>
            <person name="Cros-Aarteil S."/>
            <person name="Calhoun S."/>
            <person name="Kuo A."/>
            <person name="Mondo S."/>
            <person name="Pangilinan J."/>
            <person name="Riley R."/>
            <person name="LaButti K."/>
            <person name="Andreopoulos B."/>
            <person name="Lipzen A."/>
            <person name="Chen C."/>
            <person name="Yanf M."/>
            <person name="Daum C."/>
            <person name="Ng V."/>
            <person name="Clum A."/>
            <person name="Steindorff A."/>
            <person name="Ohm R."/>
            <person name="Martin F."/>
            <person name="Silar P."/>
            <person name="Natvig D."/>
            <person name="Lalanne C."/>
            <person name="Gautier V."/>
            <person name="Ament-velasquez S.L."/>
            <person name="Kruys A."/>
            <person name="Hutchinson M.I."/>
            <person name="Powell A.J."/>
            <person name="Barry K."/>
            <person name="Miller A.N."/>
            <person name="Grigoriev I.V."/>
            <person name="Debuchy R."/>
            <person name="Gladieux P."/>
            <person name="Thoren M.H."/>
            <person name="Johannesson H."/>
        </authorList>
    </citation>
    <scope>NUCLEOTIDE SEQUENCE</scope>
    <source>
        <strain evidence="4">FGSC 1904</strain>
    </source>
</reference>
<feature type="region of interest" description="Disordered" evidence="2">
    <location>
        <begin position="1410"/>
        <end position="1465"/>
    </location>
</feature>
<feature type="coiled-coil region" evidence="1">
    <location>
        <begin position="1117"/>
        <end position="1144"/>
    </location>
</feature>
<feature type="region of interest" description="Disordered" evidence="2">
    <location>
        <begin position="1207"/>
        <end position="1230"/>
    </location>
</feature>
<name>A0AAE0UCF0_SORBR</name>
<feature type="compositionally biased region" description="Basic and acidic residues" evidence="2">
    <location>
        <begin position="693"/>
        <end position="703"/>
    </location>
</feature>
<feature type="compositionally biased region" description="Acidic residues" evidence="2">
    <location>
        <begin position="1286"/>
        <end position="1301"/>
    </location>
</feature>
<proteinExistence type="predicted"/>
<dbReference type="Pfam" id="PF00620">
    <property type="entry name" value="RhoGAP"/>
    <property type="match status" value="1"/>
</dbReference>
<feature type="compositionally biased region" description="Polar residues" evidence="2">
    <location>
        <begin position="525"/>
        <end position="538"/>
    </location>
</feature>
<feature type="region of interest" description="Disordered" evidence="2">
    <location>
        <begin position="1"/>
        <end position="66"/>
    </location>
</feature>
<dbReference type="InterPro" id="IPR008936">
    <property type="entry name" value="Rho_GTPase_activation_prot"/>
</dbReference>
<feature type="domain" description="Rho-GAP" evidence="3">
    <location>
        <begin position="139"/>
        <end position="358"/>
    </location>
</feature>
<dbReference type="InterPro" id="IPR000198">
    <property type="entry name" value="RhoGAP_dom"/>
</dbReference>
<gene>
    <name evidence="4" type="ORF">B0T20DRAFT_352137</name>
</gene>
<evidence type="ECO:0000256" key="2">
    <source>
        <dbReference type="SAM" id="MobiDB-lite"/>
    </source>
</evidence>
<feature type="compositionally biased region" description="Basic residues" evidence="2">
    <location>
        <begin position="678"/>
        <end position="687"/>
    </location>
</feature>
<dbReference type="SMART" id="SM00324">
    <property type="entry name" value="RhoGAP"/>
    <property type="match status" value="1"/>
</dbReference>
<feature type="compositionally biased region" description="Basic and acidic residues" evidence="2">
    <location>
        <begin position="598"/>
        <end position="611"/>
    </location>
</feature>
<keyword evidence="5" id="KW-1185">Reference proteome</keyword>
<feature type="compositionally biased region" description="Basic and acidic residues" evidence="2">
    <location>
        <begin position="990"/>
        <end position="1006"/>
    </location>
</feature>
<dbReference type="Gene3D" id="1.10.555.10">
    <property type="entry name" value="Rho GTPase activation protein"/>
    <property type="match status" value="1"/>
</dbReference>
<feature type="compositionally biased region" description="Polar residues" evidence="2">
    <location>
        <begin position="33"/>
        <end position="53"/>
    </location>
</feature>
<feature type="compositionally biased region" description="Basic and acidic residues" evidence="2">
    <location>
        <begin position="834"/>
        <end position="849"/>
    </location>
</feature>
<evidence type="ECO:0000313" key="5">
    <source>
        <dbReference type="Proteomes" id="UP001281003"/>
    </source>
</evidence>